<comment type="caution">
    <text evidence="1">The sequence shown here is derived from an EMBL/GenBank/DDBJ whole genome shotgun (WGS) entry which is preliminary data.</text>
</comment>
<organism evidence="1">
    <name type="scientific">Bellilinea caldifistulae</name>
    <dbReference type="NCBI Taxonomy" id="360411"/>
    <lineage>
        <taxon>Bacteria</taxon>
        <taxon>Bacillati</taxon>
        <taxon>Chloroflexota</taxon>
        <taxon>Anaerolineae</taxon>
        <taxon>Anaerolineales</taxon>
        <taxon>Anaerolineaceae</taxon>
        <taxon>Bellilinea</taxon>
    </lineage>
</organism>
<name>A0A7C4L0J3_9CHLR</name>
<accession>A0A7C4L0J3</accession>
<sequence length="76" mass="9244">MAIDGILKIMENQQRSVQKVVRIRSLYAPKEDADWWRSQPYTARLAALEEIRQEVHRWKYGTQPRFQRVYRIVKLK</sequence>
<dbReference type="AlphaFoldDB" id="A0A7C4L0J3"/>
<dbReference type="EMBL" id="DSXR01000096">
    <property type="protein sequence ID" value="HGS87898.1"/>
    <property type="molecule type" value="Genomic_DNA"/>
</dbReference>
<evidence type="ECO:0008006" key="2">
    <source>
        <dbReference type="Google" id="ProtNLM"/>
    </source>
</evidence>
<protein>
    <recommendedName>
        <fullName evidence="2">Toxin secretion, membrane fusion protein</fullName>
    </recommendedName>
</protein>
<gene>
    <name evidence="1" type="ORF">ENT17_09800</name>
</gene>
<reference evidence="1" key="1">
    <citation type="journal article" date="2020" name="mSystems">
        <title>Genome- and Community-Level Interaction Insights into Carbon Utilization and Element Cycling Functions of Hydrothermarchaeota in Hydrothermal Sediment.</title>
        <authorList>
            <person name="Zhou Z."/>
            <person name="Liu Y."/>
            <person name="Xu W."/>
            <person name="Pan J."/>
            <person name="Luo Z.H."/>
            <person name="Li M."/>
        </authorList>
    </citation>
    <scope>NUCLEOTIDE SEQUENCE [LARGE SCALE GENOMIC DNA]</scope>
    <source>
        <strain evidence="1">SpSt-556</strain>
    </source>
</reference>
<proteinExistence type="predicted"/>
<evidence type="ECO:0000313" key="1">
    <source>
        <dbReference type="EMBL" id="HGS87898.1"/>
    </source>
</evidence>